<feature type="active site" description="Proton acceptor" evidence="3">
    <location>
        <position position="65"/>
    </location>
</feature>
<dbReference type="RefSeq" id="WP_207598413.1">
    <property type="nucleotide sequence ID" value="NZ_JAFNJU010000001.1"/>
</dbReference>
<keyword evidence="6" id="KW-1185">Reference proteome</keyword>
<dbReference type="AlphaFoldDB" id="A0A939H9L9"/>
<evidence type="ECO:0000256" key="4">
    <source>
        <dbReference type="PIRSR" id="PIRSR005384-2"/>
    </source>
</evidence>
<name>A0A939H9L9_9CLOT</name>
<protein>
    <submittedName>
        <fullName evidence="5">Ribose 5-phosphate isomerase B</fullName>
        <ecNumber evidence="5">5.3.1.6</ecNumber>
    </submittedName>
</protein>
<feature type="active site" description="Proton donor" evidence="3">
    <location>
        <position position="98"/>
    </location>
</feature>
<feature type="binding site" evidence="4">
    <location>
        <position position="136"/>
    </location>
    <ligand>
        <name>D-ribulose 5-phosphate</name>
        <dbReference type="ChEBI" id="CHEBI:58121"/>
    </ligand>
</feature>
<feature type="binding site" evidence="4">
    <location>
        <begin position="8"/>
        <end position="9"/>
    </location>
    <ligand>
        <name>D-ribulose 5-phosphate</name>
        <dbReference type="ChEBI" id="CHEBI:58121"/>
    </ligand>
</feature>
<dbReference type="NCBIfam" id="TIGR00689">
    <property type="entry name" value="rpiB_lacA_lacB"/>
    <property type="match status" value="1"/>
</dbReference>
<dbReference type="SUPFAM" id="SSF89623">
    <property type="entry name" value="Ribose/Galactose isomerase RpiB/AlsB"/>
    <property type="match status" value="1"/>
</dbReference>
<sequence>MKIAIGSDHGGVGLKEAVKEHLEKKGYEVKDFGTYTRESCDYPDISRAVAFSVVKKESDLGILVCGTGIGIGIAANKVKGIRAALCHDTFSAHASREHNNANILTMGERVIGQALALDIVDTFLGAKFEGGRHQNRIDKITRLEEENADVEEEN</sequence>
<evidence type="ECO:0000256" key="3">
    <source>
        <dbReference type="PIRSR" id="PIRSR005384-1"/>
    </source>
</evidence>
<proteinExistence type="inferred from homology"/>
<dbReference type="NCBIfam" id="TIGR01120">
    <property type="entry name" value="rpiB"/>
    <property type="match status" value="1"/>
</dbReference>
<accession>A0A939H9L9</accession>
<comment type="caution">
    <text evidence="5">The sequence shown here is derived from an EMBL/GenBank/DDBJ whole genome shotgun (WGS) entry which is preliminary data.</text>
</comment>
<dbReference type="PANTHER" id="PTHR43732">
    <property type="entry name" value="RIBOSE 5-PHOSPHATE ISOMERASE-RELATED"/>
    <property type="match status" value="1"/>
</dbReference>
<organism evidence="5 6">
    <name type="scientific">Proteiniclasticum aestuarii</name>
    <dbReference type="NCBI Taxonomy" id="2817862"/>
    <lineage>
        <taxon>Bacteria</taxon>
        <taxon>Bacillati</taxon>
        <taxon>Bacillota</taxon>
        <taxon>Clostridia</taxon>
        <taxon>Eubacteriales</taxon>
        <taxon>Clostridiaceae</taxon>
        <taxon>Proteiniclasticum</taxon>
    </lineage>
</organism>
<evidence type="ECO:0000313" key="5">
    <source>
        <dbReference type="EMBL" id="MBO1263917.1"/>
    </source>
</evidence>
<feature type="binding site" evidence="4">
    <location>
        <position position="99"/>
    </location>
    <ligand>
        <name>D-ribulose 5-phosphate</name>
        <dbReference type="ChEBI" id="CHEBI:58121"/>
    </ligand>
</feature>
<dbReference type="Gene3D" id="3.40.1400.10">
    <property type="entry name" value="Sugar-phosphate isomerase, RpiB/LacA/LacB"/>
    <property type="match status" value="1"/>
</dbReference>
<dbReference type="InterPro" id="IPR051812">
    <property type="entry name" value="SPI_LacAB/RpiB"/>
</dbReference>
<dbReference type="PIRSF" id="PIRSF005384">
    <property type="entry name" value="RpiB_LacA_B"/>
    <property type="match status" value="1"/>
</dbReference>
<evidence type="ECO:0000313" key="6">
    <source>
        <dbReference type="Proteomes" id="UP000664218"/>
    </source>
</evidence>
<dbReference type="PANTHER" id="PTHR43732:SF1">
    <property type="entry name" value="RIBOSE 5-PHOSPHATE ISOMERASE"/>
    <property type="match status" value="1"/>
</dbReference>
<reference evidence="5" key="1">
    <citation type="submission" date="2021-03" db="EMBL/GenBank/DDBJ databases">
        <title>Proteiniclasticum marinus sp. nov., isolated from tidal flat sediment.</title>
        <authorList>
            <person name="Namirimu T."/>
            <person name="Yang J.-A."/>
            <person name="Yang S.-H."/>
            <person name="Kim Y.-J."/>
            <person name="Kwon K.K."/>
        </authorList>
    </citation>
    <scope>NUCLEOTIDE SEQUENCE</scope>
    <source>
        <strain evidence="5">SCR006</strain>
    </source>
</reference>
<keyword evidence="2 5" id="KW-0413">Isomerase</keyword>
<feature type="binding site" evidence="4">
    <location>
        <position position="109"/>
    </location>
    <ligand>
        <name>D-ribulose 5-phosphate</name>
        <dbReference type="ChEBI" id="CHEBI:58121"/>
    </ligand>
</feature>
<evidence type="ECO:0000256" key="2">
    <source>
        <dbReference type="ARBA" id="ARBA00023235"/>
    </source>
</evidence>
<dbReference type="InterPro" id="IPR036569">
    <property type="entry name" value="RpiB_LacA_LacB_sf"/>
</dbReference>
<dbReference type="InterPro" id="IPR003500">
    <property type="entry name" value="RpiB_LacA_LacB"/>
</dbReference>
<feature type="binding site" evidence="4">
    <location>
        <position position="132"/>
    </location>
    <ligand>
        <name>D-ribulose 5-phosphate</name>
        <dbReference type="ChEBI" id="CHEBI:58121"/>
    </ligand>
</feature>
<dbReference type="InterPro" id="IPR004785">
    <property type="entry name" value="RpiB"/>
</dbReference>
<dbReference type="GO" id="GO:0004751">
    <property type="term" value="F:ribose-5-phosphate isomerase activity"/>
    <property type="evidence" value="ECO:0007669"/>
    <property type="project" value="UniProtKB-EC"/>
</dbReference>
<dbReference type="EC" id="5.3.1.6" evidence="5"/>
<dbReference type="EMBL" id="JAFNJU010000001">
    <property type="protein sequence ID" value="MBO1263917.1"/>
    <property type="molecule type" value="Genomic_DNA"/>
</dbReference>
<gene>
    <name evidence="5" type="primary">rpiB</name>
    <name evidence="5" type="ORF">J3A84_02530</name>
</gene>
<dbReference type="Pfam" id="PF02502">
    <property type="entry name" value="LacAB_rpiB"/>
    <property type="match status" value="1"/>
</dbReference>
<comment type="similarity">
    <text evidence="1">Belongs to the LacAB/RpiB family.</text>
</comment>
<dbReference type="Proteomes" id="UP000664218">
    <property type="component" value="Unassembled WGS sequence"/>
</dbReference>
<evidence type="ECO:0000256" key="1">
    <source>
        <dbReference type="ARBA" id="ARBA00008754"/>
    </source>
</evidence>
<dbReference type="GO" id="GO:0005975">
    <property type="term" value="P:carbohydrate metabolic process"/>
    <property type="evidence" value="ECO:0007669"/>
    <property type="project" value="InterPro"/>
</dbReference>
<feature type="binding site" evidence="4">
    <location>
        <begin position="66"/>
        <end position="70"/>
    </location>
    <ligand>
        <name>D-ribulose 5-phosphate</name>
        <dbReference type="ChEBI" id="CHEBI:58121"/>
    </ligand>
</feature>
<dbReference type="NCBIfam" id="NF004051">
    <property type="entry name" value="PRK05571.1"/>
    <property type="match status" value="1"/>
</dbReference>